<dbReference type="Gene3D" id="3.90.1200.10">
    <property type="match status" value="1"/>
</dbReference>
<keyword evidence="3" id="KW-1185">Reference proteome</keyword>
<evidence type="ECO:0000313" key="2">
    <source>
        <dbReference type="EMBL" id="ADU62317.1"/>
    </source>
</evidence>
<dbReference type="SUPFAM" id="SSF56112">
    <property type="entry name" value="Protein kinase-like (PK-like)"/>
    <property type="match status" value="1"/>
</dbReference>
<reference evidence="2 3" key="2">
    <citation type="journal article" date="2014" name="Genome Announc.">
        <title>Complete Genome Sequence of the Subsurface, Mesophilic Sulfate-Reducing Bacterium Desulfovibrio aespoeensis Aspo-2.</title>
        <authorList>
            <person name="Pedersen K."/>
            <person name="Bengtsson A."/>
            <person name="Edlund J."/>
            <person name="Rabe L."/>
            <person name="Hazen T."/>
            <person name="Chakraborty R."/>
            <person name="Goodwin L."/>
            <person name="Shapiro N."/>
        </authorList>
    </citation>
    <scope>NUCLEOTIDE SEQUENCE [LARGE SCALE GENOMIC DNA]</scope>
    <source>
        <strain evidence="3">ATCC 700646 / DSM 10631 / Aspo-2</strain>
    </source>
</reference>
<evidence type="ECO:0000259" key="1">
    <source>
        <dbReference type="Pfam" id="PF01636"/>
    </source>
</evidence>
<dbReference type="KEGG" id="das:Daes_1303"/>
<reference evidence="3" key="1">
    <citation type="submission" date="2010-12" db="EMBL/GenBank/DDBJ databases">
        <title>Complete sequence of Desulfovibrio aespoeensis Aspo-2.</title>
        <authorList>
            <consortium name="US DOE Joint Genome Institute"/>
            <person name="Lucas S."/>
            <person name="Copeland A."/>
            <person name="Lapidus A."/>
            <person name="Cheng J.-F."/>
            <person name="Goodwin L."/>
            <person name="Pitluck S."/>
            <person name="Chertkov O."/>
            <person name="Misra M."/>
            <person name="Detter J.C."/>
            <person name="Han C."/>
            <person name="Tapia R."/>
            <person name="Land M."/>
            <person name="Hauser L."/>
            <person name="Kyrpides N."/>
            <person name="Ivanova N."/>
            <person name="Ovchinnikova G."/>
            <person name="Pedersen K."/>
            <person name="Jagevall S."/>
            <person name="Hazen T."/>
            <person name="Woyke T."/>
        </authorList>
    </citation>
    <scope>NUCLEOTIDE SEQUENCE [LARGE SCALE GENOMIC DNA]</scope>
    <source>
        <strain evidence="3">ATCC 700646 / DSM 10631 / Aspo-2</strain>
    </source>
</reference>
<accession>E6VUS6</accession>
<feature type="domain" description="Aminoglycoside phosphotransferase" evidence="1">
    <location>
        <begin position="35"/>
        <end position="277"/>
    </location>
</feature>
<dbReference type="AlphaFoldDB" id="E6VUS6"/>
<dbReference type="Pfam" id="PF01636">
    <property type="entry name" value="APH"/>
    <property type="match status" value="1"/>
</dbReference>
<name>E6VUS6_PSEA9</name>
<sequence>MPSQKGAMKSLEAVAEFLTTRGWVLVDDPEEQIVSLGSRWNNDNYVITAHELYGETRYFLRLGRCGGLGRMARFDYEFGVLQSVGRSGVTPRPFYCDAAAVVGGEPVGALLMEYLPGRDFEGAGDWELVAQALAVVHAQPLDSRLLVRNDPVMDTYRLCAGPDAQDTTCGATGAGRAGMDRHGEEWRAELRSLVHEAGALLRDEARVVVHGSVQLTDFVVDEDWGRAWLVDWESGGVSSRYADLGLFIARAAAVGEAGFCRTEGEQQAFLAAYAQAAGLTVSTDVMLARASLFARVCRLQGLVAGRTEHVAGKGAASD</sequence>
<organism evidence="2 3">
    <name type="scientific">Pseudodesulfovibrio aespoeensis (strain ATCC 700646 / DSM 10631 / Aspo-2)</name>
    <name type="common">Desulfovibrio aespoeensis</name>
    <dbReference type="NCBI Taxonomy" id="643562"/>
    <lineage>
        <taxon>Bacteria</taxon>
        <taxon>Pseudomonadati</taxon>
        <taxon>Thermodesulfobacteriota</taxon>
        <taxon>Desulfovibrionia</taxon>
        <taxon>Desulfovibrionales</taxon>
        <taxon>Desulfovibrionaceae</taxon>
    </lineage>
</organism>
<proteinExistence type="predicted"/>
<gene>
    <name evidence="2" type="ordered locus">Daes_1303</name>
</gene>
<evidence type="ECO:0000313" key="3">
    <source>
        <dbReference type="Proteomes" id="UP000002191"/>
    </source>
</evidence>
<protein>
    <submittedName>
        <fullName evidence="2">Aminoglycoside phosphotransferase</fullName>
    </submittedName>
</protein>
<dbReference type="InterPro" id="IPR002575">
    <property type="entry name" value="Aminoglycoside_PTrfase"/>
</dbReference>
<dbReference type="Proteomes" id="UP000002191">
    <property type="component" value="Chromosome"/>
</dbReference>
<dbReference type="STRING" id="643562.Daes_1303"/>
<dbReference type="EMBL" id="CP002431">
    <property type="protein sequence ID" value="ADU62317.1"/>
    <property type="molecule type" value="Genomic_DNA"/>
</dbReference>
<dbReference type="InterPro" id="IPR011009">
    <property type="entry name" value="Kinase-like_dom_sf"/>
</dbReference>
<dbReference type="eggNOG" id="COG0510">
    <property type="taxonomic scope" value="Bacteria"/>
</dbReference>
<dbReference type="HOGENOM" id="CLU_050660_0_0_7"/>
<dbReference type="GO" id="GO:0016740">
    <property type="term" value="F:transferase activity"/>
    <property type="evidence" value="ECO:0007669"/>
    <property type="project" value="UniProtKB-KW"/>
</dbReference>
<keyword evidence="2" id="KW-0808">Transferase</keyword>